<keyword evidence="2" id="KW-0808">Transferase</keyword>
<evidence type="ECO:0000256" key="1">
    <source>
        <dbReference type="ARBA" id="ARBA00001933"/>
    </source>
</evidence>
<comment type="cofactor">
    <cofactor evidence="1">
        <name>pyridoxal 5'-phosphate</name>
        <dbReference type="ChEBI" id="CHEBI:597326"/>
    </cofactor>
</comment>
<evidence type="ECO:0000313" key="2">
    <source>
        <dbReference type="EMBL" id="KAL2802036.1"/>
    </source>
</evidence>
<sequence>MYYLTVKILFFSNGYHGAFAHFGAGAGDIPLNIPHDFVIGRYNETAYNNQFLAEDLAATLVEPLQGAGGMIPATPEFLTFLRRTATRTSANLIFDEIITS</sequence>
<dbReference type="Proteomes" id="UP001610334">
    <property type="component" value="Unassembled WGS sequence"/>
</dbReference>
<dbReference type="EMBL" id="JBFXLT010000214">
    <property type="protein sequence ID" value="KAL2802036.1"/>
    <property type="molecule type" value="Genomic_DNA"/>
</dbReference>
<reference evidence="2 3" key="1">
    <citation type="submission" date="2024-07" db="EMBL/GenBank/DDBJ databases">
        <title>Section-level genome sequencing and comparative genomics of Aspergillus sections Usti and Cavernicolus.</title>
        <authorList>
            <consortium name="Lawrence Berkeley National Laboratory"/>
            <person name="Nybo J.L."/>
            <person name="Vesth T.C."/>
            <person name="Theobald S."/>
            <person name="Frisvad J.C."/>
            <person name="Larsen T.O."/>
            <person name="Kjaerboelling I."/>
            <person name="Rothschild-Mancinelli K."/>
            <person name="Lyhne E.K."/>
            <person name="Kogle M.E."/>
            <person name="Barry K."/>
            <person name="Clum A."/>
            <person name="Na H."/>
            <person name="Ledsgaard L."/>
            <person name="Lin J."/>
            <person name="Lipzen A."/>
            <person name="Kuo A."/>
            <person name="Riley R."/>
            <person name="Mondo S."/>
            <person name="Labutti K."/>
            <person name="Haridas S."/>
            <person name="Pangalinan J."/>
            <person name="Salamov A.A."/>
            <person name="Simmons B.A."/>
            <person name="Magnuson J.K."/>
            <person name="Chen J."/>
            <person name="Drula E."/>
            <person name="Henrissat B."/>
            <person name="Wiebenga A."/>
            <person name="Lubbers R.J."/>
            <person name="Gomes A.C."/>
            <person name="Makela M.R."/>
            <person name="Stajich J."/>
            <person name="Grigoriev I.V."/>
            <person name="Mortensen U.H."/>
            <person name="De Vries R.P."/>
            <person name="Baker S.E."/>
            <person name="Andersen M.R."/>
        </authorList>
    </citation>
    <scope>NUCLEOTIDE SEQUENCE [LARGE SCALE GENOMIC DNA]</scope>
    <source>
        <strain evidence="2 3">CBS 588.65</strain>
    </source>
</reference>
<dbReference type="InterPro" id="IPR015424">
    <property type="entry name" value="PyrdxlP-dep_Trfase"/>
</dbReference>
<gene>
    <name evidence="2" type="ORF">BJX63DRAFT_438249</name>
</gene>
<dbReference type="InterPro" id="IPR015421">
    <property type="entry name" value="PyrdxlP-dep_Trfase_major"/>
</dbReference>
<comment type="caution">
    <text evidence="2">The sequence shown here is derived from an EMBL/GenBank/DDBJ whole genome shotgun (WGS) entry which is preliminary data.</text>
</comment>
<evidence type="ECO:0000313" key="3">
    <source>
        <dbReference type="Proteomes" id="UP001610334"/>
    </source>
</evidence>
<dbReference type="PANTHER" id="PTHR43713">
    <property type="entry name" value="GLUTAMATE-1-SEMIALDEHYDE 2,1-AMINOMUTASE"/>
    <property type="match status" value="1"/>
</dbReference>
<protein>
    <submittedName>
        <fullName evidence="2">Pyridoxal phosphate-dependent transferase</fullName>
    </submittedName>
</protein>
<keyword evidence="3" id="KW-1185">Reference proteome</keyword>
<dbReference type="InterPro" id="IPR005814">
    <property type="entry name" value="Aminotrans_3"/>
</dbReference>
<dbReference type="PANTHER" id="PTHR43713:SF3">
    <property type="entry name" value="GLUTAMATE-1-SEMIALDEHYDE 2,1-AMINOMUTASE 1, CHLOROPLASTIC-RELATED"/>
    <property type="match status" value="1"/>
</dbReference>
<proteinExistence type="predicted"/>
<dbReference type="SUPFAM" id="SSF53383">
    <property type="entry name" value="PLP-dependent transferases"/>
    <property type="match status" value="1"/>
</dbReference>
<organism evidence="2 3">
    <name type="scientific">Aspergillus granulosus</name>
    <dbReference type="NCBI Taxonomy" id="176169"/>
    <lineage>
        <taxon>Eukaryota</taxon>
        <taxon>Fungi</taxon>
        <taxon>Dikarya</taxon>
        <taxon>Ascomycota</taxon>
        <taxon>Pezizomycotina</taxon>
        <taxon>Eurotiomycetes</taxon>
        <taxon>Eurotiomycetidae</taxon>
        <taxon>Eurotiales</taxon>
        <taxon>Aspergillaceae</taxon>
        <taxon>Aspergillus</taxon>
        <taxon>Aspergillus subgen. Nidulantes</taxon>
    </lineage>
</organism>
<name>A0ABR4GT22_9EURO</name>
<accession>A0ABR4GT22</accession>
<dbReference type="Gene3D" id="3.40.640.10">
    <property type="entry name" value="Type I PLP-dependent aspartate aminotransferase-like (Major domain)"/>
    <property type="match status" value="1"/>
</dbReference>
<dbReference type="GO" id="GO:0016740">
    <property type="term" value="F:transferase activity"/>
    <property type="evidence" value="ECO:0007669"/>
    <property type="project" value="UniProtKB-KW"/>
</dbReference>
<dbReference type="Pfam" id="PF00202">
    <property type="entry name" value="Aminotran_3"/>
    <property type="match status" value="1"/>
</dbReference>